<feature type="domain" description="HTH marR-type" evidence="5">
    <location>
        <begin position="31"/>
        <end position="163"/>
    </location>
</feature>
<dbReference type="InterPro" id="IPR036390">
    <property type="entry name" value="WH_DNA-bd_sf"/>
</dbReference>
<dbReference type="Proteomes" id="UP000223606">
    <property type="component" value="Chromosome 1"/>
</dbReference>
<sequence>MADINLLATNAPQDDGSPPPAASESRPAPDHVELIELIFFSYRDFVGDADVILAKYGFGRAHHRVLHFVERNPGMTVAELLDILRITKQSLGRVLKQLIDEDFIEQRPGAVDRRQRLLHATVKGSRLARELNAVQSRRVEAALSGFSSGERETVSRFLTAMIGPDGGDVPAEREAKDQ</sequence>
<feature type="region of interest" description="Disordered" evidence="4">
    <location>
        <begin position="7"/>
        <end position="27"/>
    </location>
</feature>
<dbReference type="SMART" id="SM00347">
    <property type="entry name" value="HTH_MARR"/>
    <property type="match status" value="1"/>
</dbReference>
<dbReference type="PROSITE" id="PS50995">
    <property type="entry name" value="HTH_MARR_2"/>
    <property type="match status" value="1"/>
</dbReference>
<evidence type="ECO:0000259" key="5">
    <source>
        <dbReference type="PROSITE" id="PS50995"/>
    </source>
</evidence>
<dbReference type="GO" id="GO:0006950">
    <property type="term" value="P:response to stress"/>
    <property type="evidence" value="ECO:0007669"/>
    <property type="project" value="TreeGrafter"/>
</dbReference>
<reference evidence="7" key="1">
    <citation type="submission" date="2017-09" db="EMBL/GenBank/DDBJ databases">
        <title>Genome sequence of Nannocystis excedens DSM 71.</title>
        <authorList>
            <person name="Blom J."/>
        </authorList>
    </citation>
    <scope>NUCLEOTIDE SEQUENCE [LARGE SCALE GENOMIC DNA]</scope>
    <source>
        <strain evidence="7">type strain: E19</strain>
    </source>
</reference>
<dbReference type="PANTHER" id="PTHR33164">
    <property type="entry name" value="TRANSCRIPTIONAL REGULATOR, MARR FAMILY"/>
    <property type="match status" value="1"/>
</dbReference>
<keyword evidence="7" id="KW-1185">Reference proteome</keyword>
<dbReference type="GO" id="GO:0003677">
    <property type="term" value="F:DNA binding"/>
    <property type="evidence" value="ECO:0007669"/>
    <property type="project" value="UniProtKB-KW"/>
</dbReference>
<dbReference type="PRINTS" id="PR00598">
    <property type="entry name" value="HTHMARR"/>
</dbReference>
<dbReference type="PROSITE" id="PS01117">
    <property type="entry name" value="HTH_MARR_1"/>
    <property type="match status" value="1"/>
</dbReference>
<evidence type="ECO:0000256" key="4">
    <source>
        <dbReference type="SAM" id="MobiDB-lite"/>
    </source>
</evidence>
<evidence type="ECO:0000256" key="3">
    <source>
        <dbReference type="ARBA" id="ARBA00023163"/>
    </source>
</evidence>
<dbReference type="PANTHER" id="PTHR33164:SF44">
    <property type="entry name" value="TRANSCRIPTIONAL REGULATORY PROTEIN"/>
    <property type="match status" value="1"/>
</dbReference>
<dbReference type="Pfam" id="PF12802">
    <property type="entry name" value="MarR_2"/>
    <property type="match status" value="1"/>
</dbReference>
<dbReference type="InterPro" id="IPR023187">
    <property type="entry name" value="Tscrpt_reg_MarR-type_CS"/>
</dbReference>
<organism evidence="6 7">
    <name type="scientific">Hartmannibacter diazotrophicus</name>
    <dbReference type="NCBI Taxonomy" id="1482074"/>
    <lineage>
        <taxon>Bacteria</taxon>
        <taxon>Pseudomonadati</taxon>
        <taxon>Pseudomonadota</taxon>
        <taxon>Alphaproteobacteria</taxon>
        <taxon>Hyphomicrobiales</taxon>
        <taxon>Pleomorphomonadaceae</taxon>
        <taxon>Hartmannibacter</taxon>
    </lineage>
</organism>
<dbReference type="InterPro" id="IPR000835">
    <property type="entry name" value="HTH_MarR-typ"/>
</dbReference>
<dbReference type="GO" id="GO:0003700">
    <property type="term" value="F:DNA-binding transcription factor activity"/>
    <property type="evidence" value="ECO:0007669"/>
    <property type="project" value="InterPro"/>
</dbReference>
<name>A0A2C9D9R0_9HYPH</name>
<accession>A0A2C9D9R0</accession>
<dbReference type="AlphaFoldDB" id="A0A2C9D9R0"/>
<dbReference type="KEGG" id="hdi:HDIA_3511"/>
<dbReference type="SUPFAM" id="SSF46785">
    <property type="entry name" value="Winged helix' DNA-binding domain"/>
    <property type="match status" value="1"/>
</dbReference>
<dbReference type="OrthoDB" id="9799368at2"/>
<evidence type="ECO:0000313" key="6">
    <source>
        <dbReference type="EMBL" id="SON57052.1"/>
    </source>
</evidence>
<evidence type="ECO:0000256" key="2">
    <source>
        <dbReference type="ARBA" id="ARBA00023125"/>
    </source>
</evidence>
<protein>
    <submittedName>
        <fullName evidence="6">Transcriptional regulator SlyA</fullName>
    </submittedName>
</protein>
<dbReference type="InterPro" id="IPR036388">
    <property type="entry name" value="WH-like_DNA-bd_sf"/>
</dbReference>
<keyword evidence="2" id="KW-0238">DNA-binding</keyword>
<dbReference type="EMBL" id="LT960614">
    <property type="protein sequence ID" value="SON57052.1"/>
    <property type="molecule type" value="Genomic_DNA"/>
</dbReference>
<gene>
    <name evidence="6" type="ORF">HDIA_3511</name>
</gene>
<keyword evidence="3" id="KW-0804">Transcription</keyword>
<evidence type="ECO:0000313" key="7">
    <source>
        <dbReference type="Proteomes" id="UP000223606"/>
    </source>
</evidence>
<keyword evidence="1" id="KW-0805">Transcription regulation</keyword>
<evidence type="ECO:0000256" key="1">
    <source>
        <dbReference type="ARBA" id="ARBA00023015"/>
    </source>
</evidence>
<dbReference type="Gene3D" id="1.10.10.10">
    <property type="entry name" value="Winged helix-like DNA-binding domain superfamily/Winged helix DNA-binding domain"/>
    <property type="match status" value="1"/>
</dbReference>
<dbReference type="InterPro" id="IPR039422">
    <property type="entry name" value="MarR/SlyA-like"/>
</dbReference>
<proteinExistence type="predicted"/>